<keyword evidence="11" id="KW-1185">Reference proteome</keyword>
<dbReference type="InterPro" id="IPR009079">
    <property type="entry name" value="4_helix_cytokine-like_core"/>
</dbReference>
<evidence type="ECO:0000256" key="1">
    <source>
        <dbReference type="ARBA" id="ARBA00004613"/>
    </source>
</evidence>
<dbReference type="PANTHER" id="PTHR14356">
    <property type="entry name" value="INTERLEUKIN-15-RELATED"/>
    <property type="match status" value="1"/>
</dbReference>
<evidence type="ECO:0000256" key="9">
    <source>
        <dbReference type="SAM" id="SignalP"/>
    </source>
</evidence>
<dbReference type="GO" id="GO:0005125">
    <property type="term" value="F:cytokine activity"/>
    <property type="evidence" value="ECO:0007669"/>
    <property type="project" value="UniProtKB-KW"/>
</dbReference>
<dbReference type="GO" id="GO:0005615">
    <property type="term" value="C:extracellular space"/>
    <property type="evidence" value="ECO:0007669"/>
    <property type="project" value="UniProtKB-KW"/>
</dbReference>
<evidence type="ECO:0000313" key="10">
    <source>
        <dbReference type="Ensembl" id="ENSATEP00000045026.2"/>
    </source>
</evidence>
<dbReference type="InterPro" id="IPR003443">
    <property type="entry name" value="IL-15/IL-21_fam"/>
</dbReference>
<dbReference type="InParanoid" id="A0A7N6A844"/>
<dbReference type="Ensembl" id="ENSATET00000039781.2">
    <property type="protein sequence ID" value="ENSATEP00000045026.2"/>
    <property type="gene ID" value="ENSATEG00000025746.2"/>
</dbReference>
<evidence type="ECO:0000256" key="4">
    <source>
        <dbReference type="ARBA" id="ARBA00022525"/>
    </source>
</evidence>
<evidence type="ECO:0000256" key="2">
    <source>
        <dbReference type="ARBA" id="ARBA00006050"/>
    </source>
</evidence>
<dbReference type="InterPro" id="IPR020439">
    <property type="entry name" value="IL-15"/>
</dbReference>
<dbReference type="Pfam" id="PF02372">
    <property type="entry name" value="IL15"/>
    <property type="match status" value="1"/>
</dbReference>
<keyword evidence="5 9" id="KW-0732">Signal</keyword>
<reference evidence="10" key="2">
    <citation type="submission" date="2025-08" db="UniProtKB">
        <authorList>
            <consortium name="Ensembl"/>
        </authorList>
    </citation>
    <scope>IDENTIFICATION</scope>
</reference>
<dbReference type="GeneID" id="117152947"/>
<dbReference type="RefSeq" id="XP_033182206.1">
    <property type="nucleotide sequence ID" value="XM_033326315.1"/>
</dbReference>
<name>A0A7N6A844_ANATE</name>
<evidence type="ECO:0000256" key="3">
    <source>
        <dbReference type="ARBA" id="ARBA00022514"/>
    </source>
</evidence>
<dbReference type="Gene3D" id="1.20.1250.70">
    <property type="entry name" value="Interleukin-15/Interleukin-21"/>
    <property type="match status" value="1"/>
</dbReference>
<comment type="subcellular location">
    <subcellularLocation>
        <location evidence="1">Secreted</location>
    </subcellularLocation>
</comment>
<keyword evidence="6" id="KW-1015">Disulfide bond</keyword>
<accession>A0A7N6A844</accession>
<evidence type="ECO:0000256" key="7">
    <source>
        <dbReference type="ARBA" id="ARBA00045924"/>
    </source>
</evidence>
<comment type="function">
    <text evidence="7">Cytokine with immunoregulatory activity. May promote the transition between innate and adaptive immunity. Induces the production of IgG(1) and IgG(3) in B-cells. Implicated in the generation and maintenance of T follicular helper (Tfh) cells and the formation of germinal-centers. Together with IL6, control the early generation of Tfh cells and are critical for an effective antibody response to acute viral infection. May play a role in proliferation and maturation of natural killer (NK) cells in synergy with IL15. May regulate proliferation of mature B- and T-cells in response to activating stimuli. In synergy with IL15 and IL18 stimulates interferon gamma production in T-cells and NK cells. During T-cell mediated immune response may inhibit dendritic cells (DC) activation and maturation.</text>
</comment>
<dbReference type="GO" id="GO:0006955">
    <property type="term" value="P:immune response"/>
    <property type="evidence" value="ECO:0007669"/>
    <property type="project" value="InterPro"/>
</dbReference>
<comment type="similarity">
    <text evidence="2 8">Belongs to the IL-15/IL-21 family.</text>
</comment>
<dbReference type="SUPFAM" id="SSF47266">
    <property type="entry name" value="4-helical cytokines"/>
    <property type="match status" value="1"/>
</dbReference>
<evidence type="ECO:0000256" key="6">
    <source>
        <dbReference type="ARBA" id="ARBA00023157"/>
    </source>
</evidence>
<dbReference type="Proteomes" id="UP000265040">
    <property type="component" value="Chromosome 13"/>
</dbReference>
<keyword evidence="4" id="KW-0964">Secreted</keyword>
<feature type="signal peptide" evidence="9">
    <location>
        <begin position="1"/>
        <end position="20"/>
    </location>
</feature>
<protein>
    <recommendedName>
        <fullName evidence="8">Interleukin</fullName>
    </recommendedName>
</protein>
<proteinExistence type="inferred from homology"/>
<evidence type="ECO:0000256" key="8">
    <source>
        <dbReference type="RuleBase" id="RU003453"/>
    </source>
</evidence>
<organism evidence="10 11">
    <name type="scientific">Anabas testudineus</name>
    <name type="common">Climbing perch</name>
    <name type="synonym">Anthias testudineus</name>
    <dbReference type="NCBI Taxonomy" id="64144"/>
    <lineage>
        <taxon>Eukaryota</taxon>
        <taxon>Metazoa</taxon>
        <taxon>Chordata</taxon>
        <taxon>Craniata</taxon>
        <taxon>Vertebrata</taxon>
        <taxon>Euteleostomi</taxon>
        <taxon>Actinopterygii</taxon>
        <taxon>Neopterygii</taxon>
        <taxon>Teleostei</taxon>
        <taxon>Neoteleostei</taxon>
        <taxon>Acanthomorphata</taxon>
        <taxon>Anabantaria</taxon>
        <taxon>Anabantiformes</taxon>
        <taxon>Anabantoidei</taxon>
        <taxon>Anabantidae</taxon>
        <taxon>Anabas</taxon>
    </lineage>
</organism>
<reference evidence="10" key="3">
    <citation type="submission" date="2025-09" db="UniProtKB">
        <authorList>
            <consortium name="Ensembl"/>
        </authorList>
    </citation>
    <scope>IDENTIFICATION</scope>
</reference>
<dbReference type="GeneTree" id="ENSGT00520000058824"/>
<dbReference type="PANTHER" id="PTHR14356:SF2">
    <property type="entry name" value="INTERLEUKIN-21"/>
    <property type="match status" value="1"/>
</dbReference>
<dbReference type="CTD" id="494451"/>
<evidence type="ECO:0000313" key="11">
    <source>
        <dbReference type="Proteomes" id="UP000265040"/>
    </source>
</evidence>
<dbReference type="PRINTS" id="PR01930">
    <property type="entry name" value="INTRLEUKIN15"/>
</dbReference>
<dbReference type="AlphaFoldDB" id="A0A7N6A844"/>
<evidence type="ECO:0000256" key="5">
    <source>
        <dbReference type="ARBA" id="ARBA00022729"/>
    </source>
</evidence>
<feature type="chain" id="PRO_5044017296" description="Interleukin" evidence="9">
    <location>
        <begin position="21"/>
        <end position="149"/>
    </location>
</feature>
<keyword evidence="3 8" id="KW-0202">Cytokine</keyword>
<dbReference type="GO" id="GO:0005126">
    <property type="term" value="F:cytokine receptor binding"/>
    <property type="evidence" value="ECO:0007669"/>
    <property type="project" value="InterPro"/>
</dbReference>
<reference evidence="10" key="1">
    <citation type="submission" date="2021-04" db="EMBL/GenBank/DDBJ databases">
        <authorList>
            <consortium name="Wellcome Sanger Institute Data Sharing"/>
        </authorList>
    </citation>
    <scope>NUCLEOTIDE SEQUENCE [LARGE SCALE GENOMIC DNA]</scope>
</reference>
<sequence length="149" mass="17208">MLRGTPALASVFLCFVCVFSQKSHQATNLCIRDMITRVTELIKQAPQLNQLDSTLYTPTLTDYKQNCPRAALKCFAAEVKVFIDEWELLYKQKVQKSFRLEKMIDRLAARLPQGESDCLQCESLKEENVENFLTELRLILQHINSQFCT</sequence>